<dbReference type="EMBL" id="HBKQ01044912">
    <property type="protein sequence ID" value="CAE2269261.1"/>
    <property type="molecule type" value="Transcribed_RNA"/>
</dbReference>
<dbReference type="InterPro" id="IPR022087">
    <property type="entry name" value="DA1-like_dom"/>
</dbReference>
<feature type="compositionally biased region" description="Polar residues" evidence="1">
    <location>
        <begin position="62"/>
        <end position="77"/>
    </location>
</feature>
<protein>
    <recommendedName>
        <fullName evidence="2">Protein DA1-like domain-containing protein</fullName>
    </recommendedName>
</protein>
<dbReference type="AlphaFoldDB" id="A0A7S4JNL6"/>
<name>A0A7S4JNL6_9STRA</name>
<reference evidence="3" key="1">
    <citation type="submission" date="2021-01" db="EMBL/GenBank/DDBJ databases">
        <authorList>
            <person name="Corre E."/>
            <person name="Pelletier E."/>
            <person name="Niang G."/>
            <person name="Scheremetjew M."/>
            <person name="Finn R."/>
            <person name="Kale V."/>
            <person name="Holt S."/>
            <person name="Cochrane G."/>
            <person name="Meng A."/>
            <person name="Brown T."/>
            <person name="Cohen L."/>
        </authorList>
    </citation>
    <scope>NUCLEOTIDE SEQUENCE</scope>
    <source>
        <strain evidence="3">Isolate 1302-5</strain>
    </source>
</reference>
<dbReference type="PANTHER" id="PTHR24209:SF7">
    <property type="entry name" value="PROTEIN DA1-RELATED 2"/>
    <property type="match status" value="1"/>
</dbReference>
<evidence type="ECO:0000313" key="3">
    <source>
        <dbReference type="EMBL" id="CAE2269261.1"/>
    </source>
</evidence>
<feature type="region of interest" description="Disordered" evidence="1">
    <location>
        <begin position="24"/>
        <end position="117"/>
    </location>
</feature>
<evidence type="ECO:0000256" key="1">
    <source>
        <dbReference type="SAM" id="MobiDB-lite"/>
    </source>
</evidence>
<dbReference type="Pfam" id="PF12315">
    <property type="entry name" value="DA1-like"/>
    <property type="match status" value="1"/>
</dbReference>
<organism evidence="3">
    <name type="scientific">Odontella aurita</name>
    <dbReference type="NCBI Taxonomy" id="265563"/>
    <lineage>
        <taxon>Eukaryota</taxon>
        <taxon>Sar</taxon>
        <taxon>Stramenopiles</taxon>
        <taxon>Ochrophyta</taxon>
        <taxon>Bacillariophyta</taxon>
        <taxon>Mediophyceae</taxon>
        <taxon>Biddulphiophycidae</taxon>
        <taxon>Eupodiscales</taxon>
        <taxon>Odontellaceae</taxon>
        <taxon>Odontella</taxon>
    </lineage>
</organism>
<sequence length="502" mass="53574">MGRAENDWAEQEAAFFGVEDVAEVSVDRKLPATAPKAAPRDGERTRYPPNTLRAHAGGSLNREATNPATPRVSTVRTSPPLAGTTTTTMVSSPSQPLVPGSSVSFARRTTDGLPPGLSRLGSAAARLSSRAFGGGAAASSAVLPYRGCVVCGTPSPSRYIFNPFFPEERACASHTEDGAGAGASERCFSCRRFSPLPGHTRRPPFADLGDRGRRICGACLRTVVTDSTEGSELWMGALEYFRRDLSLFDLRSTGGGGKGVEERMEAIPVLIVDMDALNDPSVRGSGHGQDMYRGGHGGGGQSGGAECSHTRGLCLFEYKYDPLGGQLRDFLQGMSCDATAAAVLESLGGGVATAVARVSSNPTTESHVTAVLCLRGLPRDLAASVLAHEATHAWFKIHPEYDATRGLPKMVEEGCCQLVAFQYLHYLDTVHGSGDWVDEEGISDDEPSDRKLRQYFRFCIETMTDSVYGEGFRRAAASMAFLGSVRAVLEYVVENSEFPPLS</sequence>
<gene>
    <name evidence="3" type="ORF">OAUR00152_LOCUS30977</name>
</gene>
<accession>A0A7S4JNL6</accession>
<feature type="region of interest" description="Disordered" evidence="1">
    <location>
        <begin position="283"/>
        <end position="303"/>
    </location>
</feature>
<evidence type="ECO:0000259" key="2">
    <source>
        <dbReference type="Pfam" id="PF12315"/>
    </source>
</evidence>
<dbReference type="InterPro" id="IPR045218">
    <property type="entry name" value="DA1-like"/>
</dbReference>
<feature type="compositionally biased region" description="Gly residues" evidence="1">
    <location>
        <begin position="294"/>
        <end position="303"/>
    </location>
</feature>
<proteinExistence type="predicted"/>
<dbReference type="PANTHER" id="PTHR24209">
    <property type="entry name" value="PROTEIN DA1-RELATED 2"/>
    <property type="match status" value="1"/>
</dbReference>
<feature type="domain" description="Protein DA1-like" evidence="2">
    <location>
        <begin position="301"/>
        <end position="480"/>
    </location>
</feature>